<organism evidence="1">
    <name type="scientific">marine sediment metagenome</name>
    <dbReference type="NCBI Taxonomy" id="412755"/>
    <lineage>
        <taxon>unclassified sequences</taxon>
        <taxon>metagenomes</taxon>
        <taxon>ecological metagenomes</taxon>
    </lineage>
</organism>
<proteinExistence type="predicted"/>
<dbReference type="AlphaFoldDB" id="A0A0F9TXF7"/>
<reference evidence="1" key="1">
    <citation type="journal article" date="2015" name="Nature">
        <title>Complex archaea that bridge the gap between prokaryotes and eukaryotes.</title>
        <authorList>
            <person name="Spang A."/>
            <person name="Saw J.H."/>
            <person name="Jorgensen S.L."/>
            <person name="Zaremba-Niedzwiedzka K."/>
            <person name="Martijn J."/>
            <person name="Lind A.E."/>
            <person name="van Eijk R."/>
            <person name="Schleper C."/>
            <person name="Guy L."/>
            <person name="Ettema T.J."/>
        </authorList>
    </citation>
    <scope>NUCLEOTIDE SEQUENCE</scope>
</reference>
<name>A0A0F9TXF7_9ZZZZ</name>
<protein>
    <submittedName>
        <fullName evidence="1">Uncharacterized protein</fullName>
    </submittedName>
</protein>
<dbReference type="EMBL" id="LAZR01000244">
    <property type="protein sequence ID" value="KKN79642.1"/>
    <property type="molecule type" value="Genomic_DNA"/>
</dbReference>
<accession>A0A0F9TXF7</accession>
<sequence length="76" mass="9009">MRLMLRNAGYREKVFFKARLAQLGRVDQFKHYLNHAYYDPKNDRIVADNPVWSPVRWEGSESRRILGEHGLDDSDC</sequence>
<gene>
    <name evidence="1" type="ORF">LCGC14_0338460</name>
</gene>
<evidence type="ECO:0000313" key="1">
    <source>
        <dbReference type="EMBL" id="KKN79642.1"/>
    </source>
</evidence>
<comment type="caution">
    <text evidence="1">The sequence shown here is derived from an EMBL/GenBank/DDBJ whole genome shotgun (WGS) entry which is preliminary data.</text>
</comment>